<dbReference type="Pfam" id="PF02133">
    <property type="entry name" value="Transp_cyt_pur"/>
    <property type="match status" value="1"/>
</dbReference>
<dbReference type="EMBL" id="JANCPR020000003">
    <property type="protein sequence ID" value="MDJ1131184.1"/>
    <property type="molecule type" value="Genomic_DNA"/>
</dbReference>
<evidence type="ECO:0000313" key="10">
    <source>
        <dbReference type="EMBL" id="MDJ1131184.1"/>
    </source>
</evidence>
<dbReference type="PANTHER" id="PTHR31806:SF1">
    <property type="entry name" value="PURINE-CYTOSINE PERMEASE FCY2-RELATED"/>
    <property type="match status" value="1"/>
</dbReference>
<keyword evidence="6 7" id="KW-0472">Membrane</keyword>
<feature type="transmembrane region" description="Helical" evidence="9">
    <location>
        <begin position="357"/>
        <end position="381"/>
    </location>
</feature>
<comment type="caution">
    <text evidence="10">The sequence shown here is derived from an EMBL/GenBank/DDBJ whole genome shotgun (WGS) entry which is preliminary data.</text>
</comment>
<feature type="transmembrane region" description="Helical" evidence="9">
    <location>
        <begin position="207"/>
        <end position="228"/>
    </location>
</feature>
<dbReference type="InterPro" id="IPR001248">
    <property type="entry name" value="Pur-cyt_permease"/>
</dbReference>
<dbReference type="RefSeq" id="WP_274045158.1">
    <property type="nucleotide sequence ID" value="NZ_JANCPR020000003.1"/>
</dbReference>
<dbReference type="PANTHER" id="PTHR31806">
    <property type="entry name" value="PURINE-CYTOSINE PERMEASE FCY2-RELATED"/>
    <property type="match status" value="1"/>
</dbReference>
<evidence type="ECO:0000256" key="5">
    <source>
        <dbReference type="ARBA" id="ARBA00022989"/>
    </source>
</evidence>
<proteinExistence type="inferred from homology"/>
<dbReference type="Proteomes" id="UP001214441">
    <property type="component" value="Unassembled WGS sequence"/>
</dbReference>
<dbReference type="InterPro" id="IPR026030">
    <property type="entry name" value="Pur-cyt_permease_Fcy2/21/22"/>
</dbReference>
<feature type="transmembrane region" description="Helical" evidence="9">
    <location>
        <begin position="446"/>
        <end position="468"/>
    </location>
</feature>
<evidence type="ECO:0000256" key="6">
    <source>
        <dbReference type="ARBA" id="ARBA00023136"/>
    </source>
</evidence>
<feature type="transmembrane region" description="Helical" evidence="9">
    <location>
        <begin position="402"/>
        <end position="426"/>
    </location>
</feature>
<name>A0ABT6ZQW5_9ACTN</name>
<keyword evidence="5 9" id="KW-1133">Transmembrane helix</keyword>
<keyword evidence="11" id="KW-1185">Reference proteome</keyword>
<feature type="transmembrane region" description="Helical" evidence="9">
    <location>
        <begin position="248"/>
        <end position="270"/>
    </location>
</feature>
<accession>A0ABT6ZQW5</accession>
<feature type="transmembrane region" description="Helical" evidence="9">
    <location>
        <begin position="34"/>
        <end position="55"/>
    </location>
</feature>
<comment type="similarity">
    <text evidence="2 7">Belongs to the purine-cytosine permease (2.A.39) family.</text>
</comment>
<evidence type="ECO:0000256" key="4">
    <source>
        <dbReference type="ARBA" id="ARBA00022692"/>
    </source>
</evidence>
<evidence type="ECO:0000256" key="7">
    <source>
        <dbReference type="PIRNR" id="PIRNR002744"/>
    </source>
</evidence>
<evidence type="ECO:0000256" key="8">
    <source>
        <dbReference type="SAM" id="MobiDB-lite"/>
    </source>
</evidence>
<evidence type="ECO:0000256" key="3">
    <source>
        <dbReference type="ARBA" id="ARBA00022448"/>
    </source>
</evidence>
<feature type="transmembrane region" description="Helical" evidence="9">
    <location>
        <begin position="332"/>
        <end position="351"/>
    </location>
</feature>
<evidence type="ECO:0000256" key="2">
    <source>
        <dbReference type="ARBA" id="ARBA00008974"/>
    </source>
</evidence>
<comment type="subcellular location">
    <subcellularLocation>
        <location evidence="1">Membrane</location>
        <topology evidence="1">Multi-pass membrane protein</topology>
    </subcellularLocation>
</comment>
<feature type="region of interest" description="Disordered" evidence="8">
    <location>
        <begin position="478"/>
        <end position="530"/>
    </location>
</feature>
<evidence type="ECO:0000313" key="11">
    <source>
        <dbReference type="Proteomes" id="UP001214441"/>
    </source>
</evidence>
<feature type="transmembrane region" description="Helical" evidence="9">
    <location>
        <begin position="299"/>
        <end position="325"/>
    </location>
</feature>
<dbReference type="PIRSF" id="PIRSF002744">
    <property type="entry name" value="Pur-cyt_permease"/>
    <property type="match status" value="1"/>
</dbReference>
<protein>
    <submittedName>
        <fullName evidence="10">Cytosine permease</fullName>
    </submittedName>
</protein>
<evidence type="ECO:0000256" key="9">
    <source>
        <dbReference type="SAM" id="Phobius"/>
    </source>
</evidence>
<sequence length="530" mass="55128">MADSKTSELVGTVETRGIEPVPDQERHGHAGQMFWTWFAANISLLGLPLGATLVAFRGLNIWQAVIVAIIGAFGSFALVGALSIAGKRGGAPALTLSRAVFGRRGNTGPTLVTWISRVGWETVNTTTAAYALLSLLAIVFGTHQNTVLTIICLLVFIACTLLISGLGHATIMWINRWATYVFGLLNLVVMGFLAATVDWTKVVQAPAAPLSAVIAGVGVIAAGTGIGWANAGADYARYLPRSIPGGRLVLASAWGAGIPLVLLISLGSLLSAGDTSLAAASDPVAAIDAMLPSWMSVPYLIAAFGGLLLSNHLSVYSAGLTLVTLGVRAKRTVAVGLDIILTFAGGIYFMLVAKDFYGPFTTFLTILAVPITAWVGVFAVDMMRRRVYDPRALMETRRSGRYWYNGGFAWSACLSWAVAIVVGLMLTEAKTSDTDVWFSGPFSHSWLGSNGLGWVVTFVVAAVAYSLLLPLDRAVSAEATRRTTEPAEGPGYGTGTGSGSGPESGSGPGSGTETGTGSGTGGSTEEGVTV</sequence>
<keyword evidence="3 7" id="KW-0813">Transport</keyword>
<feature type="compositionally biased region" description="Gly residues" evidence="8">
    <location>
        <begin position="490"/>
        <end position="524"/>
    </location>
</feature>
<feature type="transmembrane region" description="Helical" evidence="9">
    <location>
        <begin position="147"/>
        <end position="165"/>
    </location>
</feature>
<feature type="transmembrane region" description="Helical" evidence="9">
    <location>
        <begin position="61"/>
        <end position="85"/>
    </location>
</feature>
<feature type="transmembrane region" description="Helical" evidence="9">
    <location>
        <begin position="177"/>
        <end position="195"/>
    </location>
</feature>
<keyword evidence="4 9" id="KW-0812">Transmembrane</keyword>
<gene>
    <name evidence="10" type="ORF">NMN56_004260</name>
</gene>
<dbReference type="Gene3D" id="1.10.4160.10">
    <property type="entry name" value="Hydantoin permease"/>
    <property type="match status" value="1"/>
</dbReference>
<organism evidence="10 11">
    <name type="scientific">Streptomyces iconiensis</name>
    <dbReference type="NCBI Taxonomy" id="1384038"/>
    <lineage>
        <taxon>Bacteria</taxon>
        <taxon>Bacillati</taxon>
        <taxon>Actinomycetota</taxon>
        <taxon>Actinomycetes</taxon>
        <taxon>Kitasatosporales</taxon>
        <taxon>Streptomycetaceae</taxon>
        <taxon>Streptomyces</taxon>
    </lineage>
</organism>
<feature type="transmembrane region" description="Helical" evidence="9">
    <location>
        <begin position="123"/>
        <end position="141"/>
    </location>
</feature>
<reference evidence="10 11" key="1">
    <citation type="submission" date="2023-05" db="EMBL/GenBank/DDBJ databases">
        <title>Streptantibioticus silvisoli sp. nov., acidotolerant actinomycetes 1 from pine litter.</title>
        <authorList>
            <person name="Swiecimska M."/>
            <person name="Golinska P."/>
            <person name="Sangal V."/>
            <person name="Wachnowicz B."/>
            <person name="Goodfellow M."/>
        </authorList>
    </citation>
    <scope>NUCLEOTIDE SEQUENCE [LARGE SCALE GENOMIC DNA]</scope>
    <source>
        <strain evidence="10 11">DSM 42109</strain>
    </source>
</reference>
<evidence type="ECO:0000256" key="1">
    <source>
        <dbReference type="ARBA" id="ARBA00004141"/>
    </source>
</evidence>